<accession>A0A9Q1JU95</accession>
<name>A0A9Q1JU95_9CARY</name>
<evidence type="ECO:0000313" key="2">
    <source>
        <dbReference type="EMBL" id="KAJ8431035.1"/>
    </source>
</evidence>
<dbReference type="Proteomes" id="UP001153076">
    <property type="component" value="Unassembled WGS sequence"/>
</dbReference>
<dbReference type="OrthoDB" id="1748863at2759"/>
<dbReference type="AlphaFoldDB" id="A0A9Q1JU95"/>
<comment type="caution">
    <text evidence="2">The sequence shown here is derived from an EMBL/GenBank/DDBJ whole genome shotgun (WGS) entry which is preliminary data.</text>
</comment>
<protein>
    <submittedName>
        <fullName evidence="2">Uncharacterized protein</fullName>
    </submittedName>
</protein>
<evidence type="ECO:0000313" key="3">
    <source>
        <dbReference type="Proteomes" id="UP001153076"/>
    </source>
</evidence>
<reference evidence="2" key="1">
    <citation type="submission" date="2022-04" db="EMBL/GenBank/DDBJ databases">
        <title>Carnegiea gigantea Genome sequencing and assembly v2.</title>
        <authorList>
            <person name="Copetti D."/>
            <person name="Sanderson M.J."/>
            <person name="Burquez A."/>
            <person name="Wojciechowski M.F."/>
        </authorList>
    </citation>
    <scope>NUCLEOTIDE SEQUENCE</scope>
    <source>
        <strain evidence="2">SGP5-SGP5p</strain>
        <tissue evidence="2">Aerial part</tissue>
    </source>
</reference>
<feature type="region of interest" description="Disordered" evidence="1">
    <location>
        <begin position="67"/>
        <end position="89"/>
    </location>
</feature>
<feature type="compositionally biased region" description="Basic residues" evidence="1">
    <location>
        <begin position="67"/>
        <end position="76"/>
    </location>
</feature>
<sequence length="197" mass="22490">MGLIRIPDLRGEEVQCEALTTVQTNLEAFALLSRRVKDNNGFVCGNKGHTHEKCWQVIEYPSWRPRSKRFPQKRTGRGPNQRNPKFRDPEQRFSKLSFQPLQLNQIDILVQEAVALLPSNTLSHCRICLNLILPHKRMSGFLTVLSKHNNCVELFQFNSSSYPLSPLLATNANSLRQTEIIPSQTLRKTSSTIKPPN</sequence>
<gene>
    <name evidence="2" type="ORF">Cgig2_022977</name>
</gene>
<proteinExistence type="predicted"/>
<evidence type="ECO:0000256" key="1">
    <source>
        <dbReference type="SAM" id="MobiDB-lite"/>
    </source>
</evidence>
<organism evidence="2 3">
    <name type="scientific">Carnegiea gigantea</name>
    <dbReference type="NCBI Taxonomy" id="171969"/>
    <lineage>
        <taxon>Eukaryota</taxon>
        <taxon>Viridiplantae</taxon>
        <taxon>Streptophyta</taxon>
        <taxon>Embryophyta</taxon>
        <taxon>Tracheophyta</taxon>
        <taxon>Spermatophyta</taxon>
        <taxon>Magnoliopsida</taxon>
        <taxon>eudicotyledons</taxon>
        <taxon>Gunneridae</taxon>
        <taxon>Pentapetalae</taxon>
        <taxon>Caryophyllales</taxon>
        <taxon>Cactineae</taxon>
        <taxon>Cactaceae</taxon>
        <taxon>Cactoideae</taxon>
        <taxon>Echinocereeae</taxon>
        <taxon>Carnegiea</taxon>
    </lineage>
</organism>
<dbReference type="EMBL" id="JAKOGI010000729">
    <property type="protein sequence ID" value="KAJ8431035.1"/>
    <property type="molecule type" value="Genomic_DNA"/>
</dbReference>
<keyword evidence="3" id="KW-1185">Reference proteome</keyword>